<evidence type="ECO:0000313" key="6">
    <source>
        <dbReference type="EMBL" id="AOG26601.1"/>
    </source>
</evidence>
<keyword evidence="2" id="KW-0805">Transcription regulation</keyword>
<reference evidence="12 17" key="4">
    <citation type="submission" date="2019-06" db="EMBL/GenBank/DDBJ databases">
        <title>Whole genome sequencing of Lactobacillus johnsonii strain G2A.</title>
        <authorList>
            <person name="Conlan S."/>
            <person name="Thomas P.J."/>
            <person name="Mullikin J."/>
            <person name="Singer J."/>
            <person name="Weaver C."/>
            <person name="Segre J.A."/>
        </authorList>
    </citation>
    <scope>NUCLEOTIDE SEQUENCE [LARGE SCALE GENOMIC DNA]</scope>
    <source>
        <strain evidence="12 17">G2A</strain>
    </source>
</reference>
<dbReference type="Proteomes" id="UP000732527">
    <property type="component" value="Unassembled WGS sequence"/>
</dbReference>
<evidence type="ECO:0000313" key="19">
    <source>
        <dbReference type="Proteomes" id="UP000732527"/>
    </source>
</evidence>
<organism evidence="8 19">
    <name type="scientific">Lactobacillus johnsonii</name>
    <dbReference type="NCBI Taxonomy" id="33959"/>
    <lineage>
        <taxon>Bacteria</taxon>
        <taxon>Bacillati</taxon>
        <taxon>Bacillota</taxon>
        <taxon>Bacilli</taxon>
        <taxon>Lactobacillales</taxon>
        <taxon>Lactobacillaceae</taxon>
        <taxon>Lactobacillus</taxon>
    </lineage>
</organism>
<evidence type="ECO:0000259" key="5">
    <source>
        <dbReference type="PROSITE" id="PS50949"/>
    </source>
</evidence>
<dbReference type="Proteomes" id="UP000488295">
    <property type="component" value="Unassembled WGS sequence"/>
</dbReference>
<dbReference type="PANTHER" id="PTHR44846:SF5">
    <property type="entry name" value="HTH-TYPE TRANSCRIPTIONAL REGULATOR GMUR"/>
    <property type="match status" value="1"/>
</dbReference>
<dbReference type="InterPro" id="IPR036390">
    <property type="entry name" value="WH_DNA-bd_sf"/>
</dbReference>
<dbReference type="InterPro" id="IPR011663">
    <property type="entry name" value="UTRA"/>
</dbReference>
<sequence length="241" mass="27753">MAAEAKYLKVARILQKRIEDGVYKPQTPLPDQKTLAEELHVSRLTVKKALDGLQRKGLVYKESGLGTFVLGPIPIQDKFDSPANAFSGLANLLGSNEVTSDIIEFNVEFPNEDVQHYLKLKSSDPVYNIRRLRRLEGKPLILEHTFMPVNLVPDLNEDILHNSIYNYLHHNLKLKFGVAYRKIKATKADDWDQQYLQAKKDDPILELEQIVWLNNGQPVEYSTSRNRYNERNYVVLETNSF</sequence>
<dbReference type="SMART" id="SM00866">
    <property type="entry name" value="UTRA"/>
    <property type="match status" value="1"/>
</dbReference>
<evidence type="ECO:0000256" key="1">
    <source>
        <dbReference type="ARBA" id="ARBA00022491"/>
    </source>
</evidence>
<evidence type="ECO:0000313" key="10">
    <source>
        <dbReference type="EMBL" id="PAB52876.1"/>
    </source>
</evidence>
<dbReference type="GO" id="GO:0003677">
    <property type="term" value="F:DNA binding"/>
    <property type="evidence" value="ECO:0007669"/>
    <property type="project" value="UniProtKB-KW"/>
</dbReference>
<reference evidence="8" key="6">
    <citation type="journal article" date="2021" name="PeerJ">
        <title>Extensive microbial diversity within the chicken gut microbiome revealed by metagenomics and culture.</title>
        <authorList>
            <person name="Gilroy R."/>
            <person name="Ravi A."/>
            <person name="Getino M."/>
            <person name="Pursley I."/>
            <person name="Horton D.L."/>
            <person name="Alikhan N.F."/>
            <person name="Baker D."/>
            <person name="Gharbi K."/>
            <person name="Hall N."/>
            <person name="Watson M."/>
            <person name="Adriaenssens E.M."/>
            <person name="Foster-Nyarko E."/>
            <person name="Jarju S."/>
            <person name="Secka A."/>
            <person name="Antonio M."/>
            <person name="Oren A."/>
            <person name="Chaudhuri R.R."/>
            <person name="La Ragione R."/>
            <person name="Hildebrand F."/>
            <person name="Pallen M.J."/>
        </authorList>
    </citation>
    <scope>NUCLEOTIDE SEQUENCE</scope>
    <source>
        <strain evidence="8">CHK192-2623</strain>
    </source>
</reference>
<gene>
    <name evidence="10" type="ORF">A3P64_03835</name>
    <name evidence="11" type="ORF">A3Q24_00755</name>
    <name evidence="6" type="ORF">BBP16_07240</name>
    <name evidence="7" type="ORF">D7321_00960</name>
    <name evidence="12" type="ORF">FEE39_00560</name>
    <name evidence="9" type="ORF">GJU95_05180</name>
    <name evidence="8" type="ORF">K8V69_03065</name>
</gene>
<dbReference type="GO" id="GO:0045892">
    <property type="term" value="P:negative regulation of DNA-templated transcription"/>
    <property type="evidence" value="ECO:0007669"/>
    <property type="project" value="TreeGrafter"/>
</dbReference>
<evidence type="ECO:0000313" key="12">
    <source>
        <dbReference type="EMBL" id="QIA86902.1"/>
    </source>
</evidence>
<dbReference type="Proteomes" id="UP000216448">
    <property type="component" value="Unassembled WGS sequence"/>
</dbReference>
<dbReference type="InterPro" id="IPR000524">
    <property type="entry name" value="Tscrpt_reg_HTH_GntR"/>
</dbReference>
<reference evidence="9 18" key="5">
    <citation type="submission" date="2019-11" db="EMBL/GenBank/DDBJ databases">
        <title>Gastrointestinal microbiota of Peromyscus leucopus.</title>
        <authorList>
            <person name="Milovic A."/>
            <person name="Bassam K."/>
            <person name="Barbour A.G."/>
        </authorList>
    </citation>
    <scope>NUCLEOTIDE SEQUENCE [LARGE SCALE GENOMIC DNA]</scope>
    <source>
        <strain evidence="9 18">LL8</strain>
    </source>
</reference>
<dbReference type="RefSeq" id="WP_004898682.1">
    <property type="nucleotide sequence ID" value="NZ_CP021703.1"/>
</dbReference>
<reference evidence="8" key="7">
    <citation type="submission" date="2021-09" db="EMBL/GenBank/DDBJ databases">
        <authorList>
            <person name="Gilroy R."/>
        </authorList>
    </citation>
    <scope>NUCLEOTIDE SEQUENCE</scope>
    <source>
        <strain evidence="8">CHK192-2623</strain>
    </source>
</reference>
<evidence type="ECO:0000256" key="3">
    <source>
        <dbReference type="ARBA" id="ARBA00023125"/>
    </source>
</evidence>
<name>A0A1B3PV01_LACJH</name>
<dbReference type="InterPro" id="IPR050679">
    <property type="entry name" value="Bact_HTH_transcr_reg"/>
</dbReference>
<protein>
    <submittedName>
        <fullName evidence="8">GntR family transcriptional regulator</fullName>
    </submittedName>
    <submittedName>
        <fullName evidence="9">UTRA domain-containing protein</fullName>
    </submittedName>
</protein>
<dbReference type="Pfam" id="PF00392">
    <property type="entry name" value="GntR"/>
    <property type="match status" value="1"/>
</dbReference>
<dbReference type="Proteomes" id="UP000283758">
    <property type="component" value="Chromosome"/>
</dbReference>
<dbReference type="EMBL" id="WKKC01000013">
    <property type="protein sequence ID" value="MTE03164.1"/>
    <property type="molecule type" value="Genomic_DNA"/>
</dbReference>
<feature type="domain" description="HTH gntR-type" evidence="5">
    <location>
        <begin position="4"/>
        <end position="72"/>
    </location>
</feature>
<reference evidence="6 13" key="1">
    <citation type="submission" date="2016-07" db="EMBL/GenBank/DDBJ databases">
        <title>Genome sequencing project for further understanding the molecular mechanisms of preventing non-alcoholic fatty liver disease.</title>
        <authorList>
            <person name="Wang H."/>
        </authorList>
    </citation>
    <scope>NUCLEOTIDE SEQUENCE [LARGE SCALE GENOMIC DNA]</scope>
    <source>
        <strain evidence="6 13">BS15</strain>
    </source>
</reference>
<evidence type="ECO:0000313" key="17">
    <source>
        <dbReference type="Proteomes" id="UP000464749"/>
    </source>
</evidence>
<dbReference type="Proteomes" id="UP000464749">
    <property type="component" value="Chromosome"/>
</dbReference>
<dbReference type="Pfam" id="PF07702">
    <property type="entry name" value="UTRA"/>
    <property type="match status" value="1"/>
</dbReference>
<dbReference type="EMBL" id="CP040854">
    <property type="protein sequence ID" value="QIA86902.1"/>
    <property type="molecule type" value="Genomic_DNA"/>
</dbReference>
<evidence type="ECO:0000313" key="16">
    <source>
        <dbReference type="Proteomes" id="UP000283758"/>
    </source>
</evidence>
<dbReference type="InterPro" id="IPR028978">
    <property type="entry name" value="Chorismate_lyase_/UTRA_dom_sf"/>
</dbReference>
<evidence type="ECO:0000313" key="7">
    <source>
        <dbReference type="EMBL" id="AZZ66755.1"/>
    </source>
</evidence>
<dbReference type="Gene3D" id="3.40.1410.10">
    <property type="entry name" value="Chorismate lyase-like"/>
    <property type="match status" value="1"/>
</dbReference>
<dbReference type="SMART" id="SM00345">
    <property type="entry name" value="HTH_GNTR"/>
    <property type="match status" value="1"/>
</dbReference>
<evidence type="ECO:0000256" key="4">
    <source>
        <dbReference type="ARBA" id="ARBA00023163"/>
    </source>
</evidence>
<dbReference type="Proteomes" id="UP000094691">
    <property type="component" value="Chromosome"/>
</dbReference>
<dbReference type="PANTHER" id="PTHR44846">
    <property type="entry name" value="MANNOSYL-D-GLYCERATE TRANSPORT/METABOLISM SYSTEM REPRESSOR MNGR-RELATED"/>
    <property type="match status" value="1"/>
</dbReference>
<keyword evidence="4" id="KW-0804">Transcription</keyword>
<evidence type="ECO:0000313" key="8">
    <source>
        <dbReference type="EMBL" id="HJE49149.1"/>
    </source>
</evidence>
<dbReference type="InterPro" id="IPR036388">
    <property type="entry name" value="WH-like_DNA-bd_sf"/>
</dbReference>
<dbReference type="PRINTS" id="PR00035">
    <property type="entry name" value="HTHGNTR"/>
</dbReference>
<reference evidence="14 15" key="2">
    <citation type="submission" date="2017-05" db="EMBL/GenBank/DDBJ databases">
        <title>Lactobacillus johnsonii from commercial turkeys.</title>
        <authorList>
            <person name="Johnson T.J."/>
            <person name="Youmans B."/>
        </authorList>
    </citation>
    <scope>NUCLEOTIDE SEQUENCE [LARGE SCALE GENOMIC DNA]</scope>
    <source>
        <strain evidence="11 14">UMNLJ114</strain>
        <strain evidence="10 15">UMNLJ54</strain>
    </source>
</reference>
<keyword evidence="3" id="KW-0238">DNA-binding</keyword>
<reference evidence="7 16" key="3">
    <citation type="submission" date="2018-10" db="EMBL/GenBank/DDBJ databases">
        <title>Complete genome sequencing of Lactobacillus johnsonii ZLJ010.</title>
        <authorList>
            <person name="Zhang W."/>
            <person name="Ji H."/>
            <person name="Wang J."/>
            <person name="Zhang D."/>
            <person name="Liu H."/>
            <person name="Wang S."/>
            <person name="Wang Y."/>
        </authorList>
    </citation>
    <scope>NUCLEOTIDE SEQUENCE [LARGE SCALE GENOMIC DNA]</scope>
    <source>
        <strain evidence="7 16">ZLJ010</strain>
    </source>
</reference>
<dbReference type="EMBL" id="CP032680">
    <property type="protein sequence ID" value="AZZ66755.1"/>
    <property type="molecule type" value="Genomic_DNA"/>
</dbReference>
<dbReference type="Proteomes" id="UP000216008">
    <property type="component" value="Unassembled WGS sequence"/>
</dbReference>
<dbReference type="CDD" id="cd07377">
    <property type="entry name" value="WHTH_GntR"/>
    <property type="match status" value="1"/>
</dbReference>
<dbReference type="SUPFAM" id="SSF64288">
    <property type="entry name" value="Chorismate lyase-like"/>
    <property type="match status" value="1"/>
</dbReference>
<dbReference type="SUPFAM" id="SSF46785">
    <property type="entry name" value="Winged helix' DNA-binding domain"/>
    <property type="match status" value="1"/>
</dbReference>
<evidence type="ECO:0000313" key="11">
    <source>
        <dbReference type="EMBL" id="PAB57195.1"/>
    </source>
</evidence>
<dbReference type="EMBL" id="NIBB01000017">
    <property type="protein sequence ID" value="PAB52876.1"/>
    <property type="molecule type" value="Genomic_DNA"/>
</dbReference>
<evidence type="ECO:0000313" key="13">
    <source>
        <dbReference type="Proteomes" id="UP000094691"/>
    </source>
</evidence>
<dbReference type="PROSITE" id="PS50949">
    <property type="entry name" value="HTH_GNTR"/>
    <property type="match status" value="1"/>
</dbReference>
<evidence type="ECO:0000313" key="9">
    <source>
        <dbReference type="EMBL" id="MTE03164.1"/>
    </source>
</evidence>
<evidence type="ECO:0000313" key="14">
    <source>
        <dbReference type="Proteomes" id="UP000216008"/>
    </source>
</evidence>
<accession>A0A1B3PV01</accession>
<dbReference type="GO" id="GO:0003700">
    <property type="term" value="F:DNA-binding transcription factor activity"/>
    <property type="evidence" value="ECO:0007669"/>
    <property type="project" value="InterPro"/>
</dbReference>
<evidence type="ECO:0000313" key="15">
    <source>
        <dbReference type="Proteomes" id="UP000216448"/>
    </source>
</evidence>
<dbReference type="EMBL" id="NIBD01000003">
    <property type="protein sequence ID" value="PAB57195.1"/>
    <property type="molecule type" value="Genomic_DNA"/>
</dbReference>
<evidence type="ECO:0000313" key="18">
    <source>
        <dbReference type="Proteomes" id="UP000488295"/>
    </source>
</evidence>
<proteinExistence type="predicted"/>
<keyword evidence="1" id="KW-0678">Repressor</keyword>
<dbReference type="FunFam" id="3.40.1410.10:FF:000008">
    <property type="entry name" value="Transcriptional regulator, GntR family"/>
    <property type="match status" value="1"/>
</dbReference>
<dbReference type="EMBL" id="DYYQ01000016">
    <property type="protein sequence ID" value="HJE49149.1"/>
    <property type="molecule type" value="Genomic_DNA"/>
</dbReference>
<dbReference type="AlphaFoldDB" id="A0A1B3PV01"/>
<dbReference type="Gene3D" id="1.10.10.10">
    <property type="entry name" value="Winged helix-like DNA-binding domain superfamily/Winged helix DNA-binding domain"/>
    <property type="match status" value="1"/>
</dbReference>
<dbReference type="EMBL" id="CP016400">
    <property type="protein sequence ID" value="AOG26601.1"/>
    <property type="molecule type" value="Genomic_DNA"/>
</dbReference>
<evidence type="ECO:0000256" key="2">
    <source>
        <dbReference type="ARBA" id="ARBA00023015"/>
    </source>
</evidence>